<feature type="compositionally biased region" description="Pro residues" evidence="1">
    <location>
        <begin position="1"/>
        <end position="14"/>
    </location>
</feature>
<dbReference type="InterPro" id="IPR025430">
    <property type="entry name" value="DUF4167"/>
</dbReference>
<dbReference type="RefSeq" id="WP_098735024.1">
    <property type="nucleotide sequence ID" value="NZ_PDKW01000037.1"/>
</dbReference>
<evidence type="ECO:0000313" key="3">
    <source>
        <dbReference type="EMBL" id="PGH59032.1"/>
    </source>
</evidence>
<proteinExistence type="predicted"/>
<feature type="domain" description="DUF4167" evidence="2">
    <location>
        <begin position="34"/>
        <end position="78"/>
    </location>
</feature>
<dbReference type="Pfam" id="PF13763">
    <property type="entry name" value="DUF4167"/>
    <property type="match status" value="1"/>
</dbReference>
<evidence type="ECO:0000256" key="1">
    <source>
        <dbReference type="SAM" id="MobiDB-lite"/>
    </source>
</evidence>
<dbReference type="OrthoDB" id="7307544at2"/>
<feature type="region of interest" description="Disordered" evidence="1">
    <location>
        <begin position="1"/>
        <end position="41"/>
    </location>
</feature>
<dbReference type="EMBL" id="PDKW01000037">
    <property type="protein sequence ID" value="PGH59032.1"/>
    <property type="molecule type" value="Genomic_DNA"/>
</dbReference>
<feature type="compositionally biased region" description="Low complexity" evidence="1">
    <location>
        <begin position="23"/>
        <end position="36"/>
    </location>
</feature>
<name>A0A2B8BNN9_9PROT</name>
<gene>
    <name evidence="3" type="ORF">CRT60_03345</name>
</gene>
<evidence type="ECO:0000313" key="4">
    <source>
        <dbReference type="Proteomes" id="UP000225379"/>
    </source>
</evidence>
<evidence type="ECO:0000259" key="2">
    <source>
        <dbReference type="Pfam" id="PF13763"/>
    </source>
</evidence>
<keyword evidence="4" id="KW-1185">Reference proteome</keyword>
<organism evidence="3 4">
    <name type="scientific">Azospirillum palustre</name>
    <dbReference type="NCBI Taxonomy" id="2044885"/>
    <lineage>
        <taxon>Bacteria</taxon>
        <taxon>Pseudomonadati</taxon>
        <taxon>Pseudomonadota</taxon>
        <taxon>Alphaproteobacteria</taxon>
        <taxon>Rhodospirillales</taxon>
        <taxon>Azospirillaceae</taxon>
        <taxon>Azospirillum</taxon>
    </lineage>
</organism>
<sequence>MAPPTPRGGHPPRPSFSKARTSGAGPAGVRPAPARVDGTALQKQTQWLARATDAERSGDSVEAELCRQYAEHWFRVSRGQD</sequence>
<dbReference type="AlphaFoldDB" id="A0A2B8BNN9"/>
<dbReference type="Proteomes" id="UP000225379">
    <property type="component" value="Unassembled WGS sequence"/>
</dbReference>
<comment type="caution">
    <text evidence="3">The sequence shown here is derived from an EMBL/GenBank/DDBJ whole genome shotgun (WGS) entry which is preliminary data.</text>
</comment>
<reference evidence="4" key="1">
    <citation type="submission" date="2017-10" db="EMBL/GenBank/DDBJ databases">
        <authorList>
            <person name="Kravchenko I.K."/>
            <person name="Grouzdev D.S."/>
        </authorList>
    </citation>
    <scope>NUCLEOTIDE SEQUENCE [LARGE SCALE GENOMIC DNA]</scope>
    <source>
        <strain evidence="4">B2</strain>
    </source>
</reference>
<protein>
    <recommendedName>
        <fullName evidence="2">DUF4167 domain-containing protein</fullName>
    </recommendedName>
</protein>
<accession>A0A2B8BNN9</accession>